<feature type="compositionally biased region" description="Basic and acidic residues" evidence="2">
    <location>
        <begin position="606"/>
        <end position="615"/>
    </location>
</feature>
<evidence type="ECO:0000256" key="2">
    <source>
        <dbReference type="SAM" id="MobiDB-lite"/>
    </source>
</evidence>
<name>A0ABQ8VL48_9AGAR</name>
<sequence>MKTKQKADNSRITTVFPFDIGSGSFRLSRLLNPPSFSCFRIYAFAALFLIIVSTSLLFTALTTESTLKILFPLPHKLRISWSADNIPFRVGTGPLIPRFDESDPVPSSETKESIYVLSLPHRTDRRARMEYLQHYLGLNWTYIGATYSNAEIIGTIMGNVRKIREEAMKARLELQRIRDEKAREKENVDDDLALIVYPDDLEPYSIPNIASPSSPLPDQTSQLFSGVKLPFQWPASIFTNISASSEPLLSQLSLKTQILDYLQAFDIYASNHNSNEILGTWRMGSNSSILVNNIENHDYFNRFLTNIDAGNTRAHSTVNLELVCTTKDFSLVPYSTTLPYHKYLTAARVAVWHSHLRVLRLIVEKEELRQKNFWKQKIKQSDDKNTTTTPKEEGQIEAKARTGMRWIRRYTNGRRELSESGSEDNIGEFLDPQSDHPRTNDKIPNAAESQPQPGRDKYREHISIILEDDIDMEKDIRRRLHRIWVNLPDDWDVVFLGHCWSNESFWPAISLPTKSPKTQYTSTKGVSENTLHPSYSPKCTHAYALSPPGVHKLLAHLEYPPFAYSRAIDQAYAWLVSSGRINAYSVVGSVVVQVKGTVTDSGSSNDKGDEAHESGEGEGSIGIGDVWRPGRKENKEGTGTGNGTEAFPVVSTSSWTEELFNGVFAGLV</sequence>
<keyword evidence="3" id="KW-0472">Membrane</keyword>
<accession>A0ABQ8VL48</accession>
<evidence type="ECO:0000256" key="1">
    <source>
        <dbReference type="SAM" id="Coils"/>
    </source>
</evidence>
<feature type="region of interest" description="Disordered" evidence="2">
    <location>
        <begin position="416"/>
        <end position="457"/>
    </location>
</feature>
<evidence type="ECO:0000256" key="3">
    <source>
        <dbReference type="SAM" id="Phobius"/>
    </source>
</evidence>
<feature type="region of interest" description="Disordered" evidence="2">
    <location>
        <begin position="598"/>
        <end position="648"/>
    </location>
</feature>
<feature type="compositionally biased region" description="Basic and acidic residues" evidence="2">
    <location>
        <begin position="379"/>
        <end position="398"/>
    </location>
</feature>
<feature type="region of interest" description="Disordered" evidence="2">
    <location>
        <begin position="377"/>
        <end position="398"/>
    </location>
</feature>
<dbReference type="EMBL" id="JANVFT010000036">
    <property type="protein sequence ID" value="KAJ4493192.1"/>
    <property type="molecule type" value="Genomic_DNA"/>
</dbReference>
<evidence type="ECO:0000313" key="5">
    <source>
        <dbReference type="Proteomes" id="UP001150217"/>
    </source>
</evidence>
<keyword evidence="1" id="KW-0175">Coiled coil</keyword>
<keyword evidence="3" id="KW-0812">Transmembrane</keyword>
<keyword evidence="3" id="KW-1133">Transmembrane helix</keyword>
<comment type="caution">
    <text evidence="4">The sequence shown here is derived from an EMBL/GenBank/DDBJ whole genome shotgun (WGS) entry which is preliminary data.</text>
</comment>
<feature type="coiled-coil region" evidence="1">
    <location>
        <begin position="160"/>
        <end position="187"/>
    </location>
</feature>
<evidence type="ECO:0008006" key="6">
    <source>
        <dbReference type="Google" id="ProtNLM"/>
    </source>
</evidence>
<protein>
    <recommendedName>
        <fullName evidence="6">Glycosyltransferase family 25 protein</fullName>
    </recommendedName>
</protein>
<gene>
    <name evidence="4" type="ORF">C8R41DRAFT_831151</name>
</gene>
<feature type="transmembrane region" description="Helical" evidence="3">
    <location>
        <begin position="39"/>
        <end position="61"/>
    </location>
</feature>
<keyword evidence="5" id="KW-1185">Reference proteome</keyword>
<organism evidence="4 5">
    <name type="scientific">Lentinula lateritia</name>
    <dbReference type="NCBI Taxonomy" id="40482"/>
    <lineage>
        <taxon>Eukaryota</taxon>
        <taxon>Fungi</taxon>
        <taxon>Dikarya</taxon>
        <taxon>Basidiomycota</taxon>
        <taxon>Agaricomycotina</taxon>
        <taxon>Agaricomycetes</taxon>
        <taxon>Agaricomycetidae</taxon>
        <taxon>Agaricales</taxon>
        <taxon>Marasmiineae</taxon>
        <taxon>Omphalotaceae</taxon>
        <taxon>Lentinula</taxon>
    </lineage>
</organism>
<proteinExistence type="predicted"/>
<evidence type="ECO:0000313" key="4">
    <source>
        <dbReference type="EMBL" id="KAJ4493192.1"/>
    </source>
</evidence>
<reference evidence="4" key="1">
    <citation type="submission" date="2022-08" db="EMBL/GenBank/DDBJ databases">
        <title>A Global Phylogenomic Analysis of the Shiitake Genus Lentinula.</title>
        <authorList>
            <consortium name="DOE Joint Genome Institute"/>
            <person name="Sierra-Patev S."/>
            <person name="Min B."/>
            <person name="Naranjo-Ortiz M."/>
            <person name="Looney B."/>
            <person name="Konkel Z."/>
            <person name="Slot J.C."/>
            <person name="Sakamoto Y."/>
            <person name="Steenwyk J.L."/>
            <person name="Rokas A."/>
            <person name="Carro J."/>
            <person name="Camarero S."/>
            <person name="Ferreira P."/>
            <person name="Molpeceres G."/>
            <person name="Ruiz-Duenas F.J."/>
            <person name="Serrano A."/>
            <person name="Henrissat B."/>
            <person name="Drula E."/>
            <person name="Hughes K.W."/>
            <person name="Mata J.L."/>
            <person name="Ishikawa N.K."/>
            <person name="Vargas-Isla R."/>
            <person name="Ushijima S."/>
            <person name="Smith C.A."/>
            <person name="Ahrendt S."/>
            <person name="Andreopoulos W."/>
            <person name="He G."/>
            <person name="Labutti K."/>
            <person name="Lipzen A."/>
            <person name="Ng V."/>
            <person name="Riley R."/>
            <person name="Sandor L."/>
            <person name="Barry K."/>
            <person name="Martinez A.T."/>
            <person name="Xiao Y."/>
            <person name="Gibbons J.G."/>
            <person name="Terashima K."/>
            <person name="Grigoriev I.V."/>
            <person name="Hibbett D.S."/>
        </authorList>
    </citation>
    <scope>NUCLEOTIDE SEQUENCE</scope>
    <source>
        <strain evidence="4">RHP3577 ss4</strain>
    </source>
</reference>
<dbReference type="Proteomes" id="UP001150217">
    <property type="component" value="Unassembled WGS sequence"/>
</dbReference>